<reference evidence="3 4" key="1">
    <citation type="submission" date="2024-06" db="EMBL/GenBank/DDBJ databases">
        <title>A chromosome level genome sequence of Diviner's sage (Salvia divinorum).</title>
        <authorList>
            <person name="Ford S.A."/>
            <person name="Ro D.-K."/>
            <person name="Ness R.W."/>
            <person name="Phillips M.A."/>
        </authorList>
    </citation>
    <scope>NUCLEOTIDE SEQUENCE [LARGE SCALE GENOMIC DNA]</scope>
    <source>
        <strain evidence="3">SAF-2024a</strain>
        <tissue evidence="3">Leaf</tissue>
    </source>
</reference>
<feature type="domain" description="Fungal lipase-type" evidence="2">
    <location>
        <begin position="201"/>
        <end position="358"/>
    </location>
</feature>
<evidence type="ECO:0000256" key="1">
    <source>
        <dbReference type="ARBA" id="ARBA00022801"/>
    </source>
</evidence>
<protein>
    <submittedName>
        <fullName evidence="3">Triacylglycerol lipase OBL1-like</fullName>
    </submittedName>
</protein>
<dbReference type="PANTHER" id="PTHR46086">
    <property type="entry name" value="ALPHA/BETA-HYDROLASES SUPERFAMILY PROTEIN"/>
    <property type="match status" value="1"/>
</dbReference>
<organism evidence="3 4">
    <name type="scientific">Salvia divinorum</name>
    <name type="common">Maria pastora</name>
    <name type="synonym">Diviner's sage</name>
    <dbReference type="NCBI Taxonomy" id="28513"/>
    <lineage>
        <taxon>Eukaryota</taxon>
        <taxon>Viridiplantae</taxon>
        <taxon>Streptophyta</taxon>
        <taxon>Embryophyta</taxon>
        <taxon>Tracheophyta</taxon>
        <taxon>Spermatophyta</taxon>
        <taxon>Magnoliopsida</taxon>
        <taxon>eudicotyledons</taxon>
        <taxon>Gunneridae</taxon>
        <taxon>Pentapetalae</taxon>
        <taxon>asterids</taxon>
        <taxon>lamiids</taxon>
        <taxon>Lamiales</taxon>
        <taxon>Lamiaceae</taxon>
        <taxon>Nepetoideae</taxon>
        <taxon>Mentheae</taxon>
        <taxon>Salviinae</taxon>
        <taxon>Salvia</taxon>
        <taxon>Salvia subgen. Calosphace</taxon>
    </lineage>
</organism>
<dbReference type="AlphaFoldDB" id="A0ABD1G9U2"/>
<sequence length="472" mass="54027">MSSSSCNKSFCSHYMLLNPKVAELGDVVKILFSSDIGKRKFVDCSDGTKEPLDRRWIICVSVLFQKFLHANAKPLADFGNGVEHWLNMLSGNGGFLSLIKNTFKGKVVQPDKTSASFTSFVGNVDKRFELDPAIGFGDKRYYAALSVMASKASYENNNYIQALVDDRWKMHLVNTYDFWNDYQEKATTQAFIMDDKRDTIVVAFRGTDPFNADAWSSDVDLSWYEIPGIGKMHGGFMKALGLLKSQGWPEEQDPKLTETAYYAIRKQLRKLMQENEKAKFIVTGHSLGGALAVLFPAILGLHGDSFLLHRLEGVYTFGQPRVGDEEFGKYMTKLINKHSFHCVRFVYSYDMVPRLPCDNNTFMFKHFGTCIYFNSLYKGKVVDEEPDKNYFSMIWWIPKLLNAWWELIRSFLIKYVKGWEYEEGGLLRLFRVIGVMVAGLPAHCPQDYVNSIRLGLSDMLLSLHTHKMMKMH</sequence>
<evidence type="ECO:0000313" key="3">
    <source>
        <dbReference type="EMBL" id="KAL1540904.1"/>
    </source>
</evidence>
<dbReference type="CDD" id="cd00519">
    <property type="entry name" value="Lipase_3"/>
    <property type="match status" value="1"/>
</dbReference>
<accession>A0ABD1G9U2</accession>
<dbReference type="SUPFAM" id="SSF53474">
    <property type="entry name" value="alpha/beta-Hydrolases"/>
    <property type="match status" value="1"/>
</dbReference>
<dbReference type="InterPro" id="IPR029058">
    <property type="entry name" value="AB_hydrolase_fold"/>
</dbReference>
<gene>
    <name evidence="3" type="ORF">AAHA92_25188</name>
</gene>
<dbReference type="InterPro" id="IPR002921">
    <property type="entry name" value="Fungal_lipase-type"/>
</dbReference>
<dbReference type="EMBL" id="JBEAFC010000009">
    <property type="protein sequence ID" value="KAL1540904.1"/>
    <property type="molecule type" value="Genomic_DNA"/>
</dbReference>
<evidence type="ECO:0000259" key="2">
    <source>
        <dbReference type="Pfam" id="PF01764"/>
    </source>
</evidence>
<dbReference type="GO" id="GO:0016787">
    <property type="term" value="F:hydrolase activity"/>
    <property type="evidence" value="ECO:0007669"/>
    <property type="project" value="UniProtKB-KW"/>
</dbReference>
<comment type="caution">
    <text evidence="3">The sequence shown here is derived from an EMBL/GenBank/DDBJ whole genome shotgun (WGS) entry which is preliminary data.</text>
</comment>
<proteinExistence type="predicted"/>
<evidence type="ECO:0000313" key="4">
    <source>
        <dbReference type="Proteomes" id="UP001567538"/>
    </source>
</evidence>
<keyword evidence="4" id="KW-1185">Reference proteome</keyword>
<dbReference type="Gene3D" id="3.40.50.1820">
    <property type="entry name" value="alpha/beta hydrolase"/>
    <property type="match status" value="1"/>
</dbReference>
<dbReference type="InterPro" id="IPR044819">
    <property type="entry name" value="OBL-like"/>
</dbReference>
<name>A0ABD1G9U2_SALDI</name>
<dbReference type="Proteomes" id="UP001567538">
    <property type="component" value="Unassembled WGS sequence"/>
</dbReference>
<keyword evidence="1" id="KW-0378">Hydrolase</keyword>
<dbReference type="PANTHER" id="PTHR46086:SF31">
    <property type="entry name" value="FUNGAL LIPASE-LIKE DOMAIN-CONTAINING PROTEIN"/>
    <property type="match status" value="1"/>
</dbReference>
<dbReference type="Pfam" id="PF01764">
    <property type="entry name" value="Lipase_3"/>
    <property type="match status" value="1"/>
</dbReference>